<keyword evidence="8" id="KW-0645">Protease</keyword>
<dbReference type="PANTHER" id="PTHR11851">
    <property type="entry name" value="METALLOPROTEASE"/>
    <property type="match status" value="1"/>
</dbReference>
<keyword evidence="9" id="KW-1185">Reference proteome</keyword>
<protein>
    <recommendedName>
        <fullName evidence="3">Alpha-MPP</fullName>
    </recommendedName>
    <alternativeName>
        <fullName evidence="4">Inactive zinc metalloprotease alpha</fullName>
    </alternativeName>
</protein>
<sequence length="404" mass="44091">MPHTRSVSMFISVGAGSRYEPSELAGLSHFLEHLPFKGTRSWPTALAISEAVEGVGGIMNAATDREMTSFWCKVASVYADRALPVIIDLVRHPLLDPTEMEKERDVILDELRMTNDYPAEVCALLIDRAIWPGQAMGRDVGGEPKTVSAIGLEDVRQYMERQYRPNNTVISIAGALDHDTAVGMLAEATADWMPGEPLGWEPVVAAADDAPTILLDTRPAEDTNLCIGMPGLMMTDPDRYAATVLNGVLGDGMSSRLFQNLRENLGITYDVHSALSNYRDCGALVVSCGTEPARAAEAVQATRTELLGMLERVPDTEVHKVREYIKGRLLMRMEDSRAVAAWLSSQELLLGEITTPDETASRIDAVTPTDVLRTAERLISPQAFRLAVVGPHENDTEFRAALSG</sequence>
<evidence type="ECO:0000256" key="5">
    <source>
        <dbReference type="RuleBase" id="RU004447"/>
    </source>
</evidence>
<dbReference type="InterPro" id="IPR007863">
    <property type="entry name" value="Peptidase_M16_C"/>
</dbReference>
<organism evidence="8 9">
    <name type="scientific">Geodia barretti</name>
    <name type="common">Barrett's horny sponge</name>
    <dbReference type="NCBI Taxonomy" id="519541"/>
    <lineage>
        <taxon>Eukaryota</taxon>
        <taxon>Metazoa</taxon>
        <taxon>Porifera</taxon>
        <taxon>Demospongiae</taxon>
        <taxon>Heteroscleromorpha</taxon>
        <taxon>Tetractinellida</taxon>
        <taxon>Astrophorina</taxon>
        <taxon>Geodiidae</taxon>
        <taxon>Geodia</taxon>
    </lineage>
</organism>
<proteinExistence type="inferred from homology"/>
<dbReference type="PANTHER" id="PTHR11851:SF49">
    <property type="entry name" value="MITOCHONDRIAL-PROCESSING PEPTIDASE SUBUNIT ALPHA"/>
    <property type="match status" value="1"/>
</dbReference>
<dbReference type="GO" id="GO:0046872">
    <property type="term" value="F:metal ion binding"/>
    <property type="evidence" value="ECO:0007669"/>
    <property type="project" value="InterPro"/>
</dbReference>
<feature type="domain" description="Peptidase M16 C-terminal" evidence="7">
    <location>
        <begin position="150"/>
        <end position="323"/>
    </location>
</feature>
<accession>A0AA35W0B1</accession>
<comment type="similarity">
    <text evidence="2 5">Belongs to the peptidase M16 family.</text>
</comment>
<feature type="domain" description="Peptidase M16 N-terminal" evidence="6">
    <location>
        <begin position="3"/>
        <end position="139"/>
    </location>
</feature>
<dbReference type="InterPro" id="IPR050361">
    <property type="entry name" value="MPP/UQCRC_Complex"/>
</dbReference>
<dbReference type="Proteomes" id="UP001174909">
    <property type="component" value="Unassembled WGS sequence"/>
</dbReference>
<dbReference type="PROSITE" id="PS00143">
    <property type="entry name" value="INSULINASE"/>
    <property type="match status" value="1"/>
</dbReference>
<reference evidence="8" key="1">
    <citation type="submission" date="2023-03" db="EMBL/GenBank/DDBJ databases">
        <authorList>
            <person name="Steffen K."/>
            <person name="Cardenas P."/>
        </authorList>
    </citation>
    <scope>NUCLEOTIDE SEQUENCE</scope>
</reference>
<dbReference type="AlphaFoldDB" id="A0AA35W0B1"/>
<dbReference type="GO" id="GO:0006508">
    <property type="term" value="P:proteolysis"/>
    <property type="evidence" value="ECO:0007669"/>
    <property type="project" value="UniProtKB-KW"/>
</dbReference>
<name>A0AA35W0B1_GEOBA</name>
<dbReference type="Pfam" id="PF05193">
    <property type="entry name" value="Peptidase_M16_C"/>
    <property type="match status" value="1"/>
</dbReference>
<comment type="function">
    <text evidence="1">Substrate recognition and binding subunit of the essential mitochondrial processing protease (MPP), which cleaves the mitochondrial sequence off newly imported precursors proteins.</text>
</comment>
<comment type="caution">
    <text evidence="8">The sequence shown here is derived from an EMBL/GenBank/DDBJ whole genome shotgun (WGS) entry which is preliminary data.</text>
</comment>
<evidence type="ECO:0000259" key="7">
    <source>
        <dbReference type="Pfam" id="PF05193"/>
    </source>
</evidence>
<evidence type="ECO:0000256" key="2">
    <source>
        <dbReference type="ARBA" id="ARBA00007261"/>
    </source>
</evidence>
<dbReference type="GO" id="GO:0004222">
    <property type="term" value="F:metalloendopeptidase activity"/>
    <property type="evidence" value="ECO:0007669"/>
    <property type="project" value="InterPro"/>
</dbReference>
<dbReference type="Pfam" id="PF00675">
    <property type="entry name" value="Peptidase_M16"/>
    <property type="match status" value="1"/>
</dbReference>
<dbReference type="InterPro" id="IPR011765">
    <property type="entry name" value="Pept_M16_N"/>
</dbReference>
<evidence type="ECO:0000259" key="6">
    <source>
        <dbReference type="Pfam" id="PF00675"/>
    </source>
</evidence>
<evidence type="ECO:0000256" key="1">
    <source>
        <dbReference type="ARBA" id="ARBA00002123"/>
    </source>
</evidence>
<keyword evidence="8" id="KW-0378">Hydrolase</keyword>
<evidence type="ECO:0000313" key="8">
    <source>
        <dbReference type="EMBL" id="CAI8000977.1"/>
    </source>
</evidence>
<dbReference type="EMBL" id="CASHTH010000421">
    <property type="protein sequence ID" value="CAI8000977.1"/>
    <property type="molecule type" value="Genomic_DNA"/>
</dbReference>
<evidence type="ECO:0000313" key="9">
    <source>
        <dbReference type="Proteomes" id="UP001174909"/>
    </source>
</evidence>
<evidence type="ECO:0000256" key="4">
    <source>
        <dbReference type="ARBA" id="ARBA00032315"/>
    </source>
</evidence>
<gene>
    <name evidence="8" type="ORF">GBAR_LOCUS3083</name>
</gene>
<dbReference type="Gene3D" id="3.30.830.10">
    <property type="entry name" value="Metalloenzyme, LuxS/M16 peptidase-like"/>
    <property type="match status" value="2"/>
</dbReference>
<dbReference type="InterPro" id="IPR001431">
    <property type="entry name" value="Pept_M16_Zn_BS"/>
</dbReference>
<dbReference type="InterPro" id="IPR011249">
    <property type="entry name" value="Metalloenz_LuxS/M16"/>
</dbReference>
<evidence type="ECO:0000256" key="3">
    <source>
        <dbReference type="ARBA" id="ARBA00030006"/>
    </source>
</evidence>
<dbReference type="SUPFAM" id="SSF63411">
    <property type="entry name" value="LuxS/MPP-like metallohydrolase"/>
    <property type="match status" value="2"/>
</dbReference>